<dbReference type="Gene3D" id="3.40.50.11960">
    <property type="match status" value="1"/>
</dbReference>
<dbReference type="Proteomes" id="UP000006790">
    <property type="component" value="Chromosome 2"/>
</dbReference>
<organism evidence="5 6">
    <name type="scientific">Eremothecium cymbalariae (strain CBS 270.75 / DBVPG 7215 / KCTC 17166 / NRRL Y-17582)</name>
    <name type="common">Yeast</name>
    <dbReference type="NCBI Taxonomy" id="931890"/>
    <lineage>
        <taxon>Eukaryota</taxon>
        <taxon>Fungi</taxon>
        <taxon>Dikarya</taxon>
        <taxon>Ascomycota</taxon>
        <taxon>Saccharomycotina</taxon>
        <taxon>Saccharomycetes</taxon>
        <taxon>Saccharomycetales</taxon>
        <taxon>Saccharomycetaceae</taxon>
        <taxon>Eremothecium</taxon>
    </lineage>
</organism>
<comment type="function">
    <text evidence="1">Involved in gross chromosomal rearrangements (GCRs) and telomere healing.</text>
</comment>
<dbReference type="PANTHER" id="PTHR28043:SF1">
    <property type="entry name" value="INCREASED RECOMBINATION CENTERS PROTEIN 6"/>
    <property type="match status" value="1"/>
</dbReference>
<dbReference type="OrthoDB" id="10261384at2759"/>
<dbReference type="eggNOG" id="ENOG502S7AE">
    <property type="taxonomic scope" value="Eukaryota"/>
</dbReference>
<evidence type="ECO:0000256" key="1">
    <source>
        <dbReference type="ARBA" id="ARBA00002976"/>
    </source>
</evidence>
<reference evidence="6" key="1">
    <citation type="journal article" date="2012" name="G3 (Bethesda)">
        <title>Pichia sorbitophila, an interspecies yeast hybrid reveals early steps of genome resolution following polyploidization.</title>
        <authorList>
            <person name="Leh Louis V."/>
            <person name="Despons L."/>
            <person name="Friedrich A."/>
            <person name="Martin T."/>
            <person name="Durrens P."/>
            <person name="Casaregola S."/>
            <person name="Neuveglise C."/>
            <person name="Fairhead C."/>
            <person name="Marck C."/>
            <person name="Cruz J.A."/>
            <person name="Straub M.L."/>
            <person name="Kugler V."/>
            <person name="Sacerdot C."/>
            <person name="Uzunov Z."/>
            <person name="Thierry A."/>
            <person name="Weiss S."/>
            <person name="Bleykasten C."/>
            <person name="De Montigny J."/>
            <person name="Jacques N."/>
            <person name="Jung P."/>
            <person name="Lemaire M."/>
            <person name="Mallet S."/>
            <person name="Morel G."/>
            <person name="Richard G.F."/>
            <person name="Sarkar A."/>
            <person name="Savel G."/>
            <person name="Schacherer J."/>
            <person name="Seret M.L."/>
            <person name="Talla E."/>
            <person name="Samson G."/>
            <person name="Jubin C."/>
            <person name="Poulain J."/>
            <person name="Vacherie B."/>
            <person name="Barbe V."/>
            <person name="Pelletier E."/>
            <person name="Sherman D.J."/>
            <person name="Westhof E."/>
            <person name="Weissenbach J."/>
            <person name="Baret P.V."/>
            <person name="Wincker P."/>
            <person name="Gaillardin C."/>
            <person name="Dujon B."/>
            <person name="Souciet J.L."/>
        </authorList>
    </citation>
    <scope>NUCLEOTIDE SEQUENCE [LARGE SCALE GENOMIC DNA]</scope>
    <source>
        <strain evidence="6">CBS 270.75 / DBVPG 7215 / KCTC 17166 / NRRL Y-17582</strain>
    </source>
</reference>
<dbReference type="EMBL" id="CP002498">
    <property type="protein sequence ID" value="AET38296.1"/>
    <property type="molecule type" value="Genomic_DNA"/>
</dbReference>
<dbReference type="PANTHER" id="PTHR28043">
    <property type="entry name" value="INCREASED RECOMBINATION CENTERS PROTEIN 6"/>
    <property type="match status" value="1"/>
</dbReference>
<evidence type="ECO:0000256" key="2">
    <source>
        <dbReference type="ARBA" id="ARBA00007973"/>
    </source>
</evidence>
<dbReference type="KEGG" id="erc:Ecym_2580"/>
<name>G8JQG3_ERECY</name>
<accession>G8JQG3</accession>
<dbReference type="GeneID" id="11468341"/>
<keyword evidence="4" id="KW-0160">Chromosomal rearrangement</keyword>
<keyword evidence="6" id="KW-1185">Reference proteome</keyword>
<dbReference type="RefSeq" id="XP_003645113.1">
    <property type="nucleotide sequence ID" value="XM_003645065.1"/>
</dbReference>
<dbReference type="OMA" id="GMESACT"/>
<evidence type="ECO:0000313" key="6">
    <source>
        <dbReference type="Proteomes" id="UP000006790"/>
    </source>
</evidence>
<dbReference type="AlphaFoldDB" id="G8JQG3"/>
<dbReference type="HOGENOM" id="CLU_079666_0_0_1"/>
<proteinExistence type="inferred from homology"/>
<gene>
    <name evidence="5" type="ordered locus">Ecym_2580</name>
</gene>
<evidence type="ECO:0000256" key="3">
    <source>
        <dbReference type="ARBA" id="ARBA00015902"/>
    </source>
</evidence>
<protein>
    <recommendedName>
        <fullName evidence="3">Increased recombination centers protein 6</fullName>
    </recommendedName>
</protein>
<dbReference type="InterPro" id="IPR034627">
    <property type="entry name" value="Irc6"/>
</dbReference>
<comment type="similarity">
    <text evidence="2">Belongs to the IRC6 family.</text>
</comment>
<dbReference type="FunCoup" id="G8JQG3">
    <property type="interactions" value="20"/>
</dbReference>
<evidence type="ECO:0000256" key="4">
    <source>
        <dbReference type="ARBA" id="ARBA00022447"/>
    </source>
</evidence>
<evidence type="ECO:0000313" key="5">
    <source>
        <dbReference type="EMBL" id="AET38296.1"/>
    </source>
</evidence>
<dbReference type="GO" id="GO:0016192">
    <property type="term" value="P:vesicle-mediated transport"/>
    <property type="evidence" value="ECO:0007669"/>
    <property type="project" value="InterPro"/>
</dbReference>
<sequence>MGSKVPISSEPEIVVLSRNKLLLLDPANSVKHEDVVKYMIGEQVGIIGSIIKGVKWKTKYYEVDFDIYVDSYNELQEWVKEFKSDEYTDLREILAGIILLFDNSTSIDVFNNMIESLKLQNERILVACNISDKNIEEDQLEALNNKLLGSGITVVNWSEEGVNSYGEKIGKDRMRELLDIHKWDDISLCSNNNTGVEQALPESLQCDESMPLESVISKMKEARERYIQMGDKEAAEDYALALSQELTEILLPSE</sequence>
<dbReference type="GO" id="GO:0030674">
    <property type="term" value="F:protein-macromolecule adaptor activity"/>
    <property type="evidence" value="ECO:0007669"/>
    <property type="project" value="TreeGrafter"/>
</dbReference>
<dbReference type="InParanoid" id="G8JQG3"/>